<keyword evidence="1" id="KW-1133">Transmembrane helix</keyword>
<name>A0A9D1H285_9ACTN</name>
<dbReference type="Proteomes" id="UP000886842">
    <property type="component" value="Unassembled WGS sequence"/>
</dbReference>
<accession>A0A9D1H285</accession>
<sequence>MALKSAELVSTAPVVATGLLGGYLTARETGIRPLGGVVLALAGALAARTWARRDGAGTAVGLSALYVGAFGLSHLLAKKIGAWPAVLAVTGVVAGTAWAVSDRDA</sequence>
<reference evidence="2" key="1">
    <citation type="submission" date="2020-10" db="EMBL/GenBank/DDBJ databases">
        <authorList>
            <person name="Gilroy R."/>
        </authorList>
    </citation>
    <scope>NUCLEOTIDE SEQUENCE</scope>
    <source>
        <strain evidence="2">ChiGjej1B1-24693</strain>
    </source>
</reference>
<dbReference type="AlphaFoldDB" id="A0A9D1H285"/>
<keyword evidence="1" id="KW-0812">Transmembrane</keyword>
<evidence type="ECO:0000313" key="3">
    <source>
        <dbReference type="Proteomes" id="UP000886842"/>
    </source>
</evidence>
<comment type="caution">
    <text evidence="2">The sequence shown here is derived from an EMBL/GenBank/DDBJ whole genome shotgun (WGS) entry which is preliminary data.</text>
</comment>
<evidence type="ECO:0000313" key="2">
    <source>
        <dbReference type="EMBL" id="HIT77090.1"/>
    </source>
</evidence>
<proteinExistence type="predicted"/>
<dbReference type="EMBL" id="DVLP01000458">
    <property type="protein sequence ID" value="HIT77090.1"/>
    <property type="molecule type" value="Genomic_DNA"/>
</dbReference>
<reference evidence="2" key="2">
    <citation type="journal article" date="2021" name="PeerJ">
        <title>Extensive microbial diversity within the chicken gut microbiome revealed by metagenomics and culture.</title>
        <authorList>
            <person name="Gilroy R."/>
            <person name="Ravi A."/>
            <person name="Getino M."/>
            <person name="Pursley I."/>
            <person name="Horton D.L."/>
            <person name="Alikhan N.F."/>
            <person name="Baker D."/>
            <person name="Gharbi K."/>
            <person name="Hall N."/>
            <person name="Watson M."/>
            <person name="Adriaenssens E.M."/>
            <person name="Foster-Nyarko E."/>
            <person name="Jarju S."/>
            <person name="Secka A."/>
            <person name="Antonio M."/>
            <person name="Oren A."/>
            <person name="Chaudhuri R.R."/>
            <person name="La Ragione R."/>
            <person name="Hildebrand F."/>
            <person name="Pallen M.J."/>
        </authorList>
    </citation>
    <scope>NUCLEOTIDE SEQUENCE</scope>
    <source>
        <strain evidence="2">ChiGjej1B1-24693</strain>
    </source>
</reference>
<feature type="transmembrane region" description="Helical" evidence="1">
    <location>
        <begin position="82"/>
        <end position="100"/>
    </location>
</feature>
<keyword evidence="1" id="KW-0472">Membrane</keyword>
<protein>
    <submittedName>
        <fullName evidence="2">Uncharacterized protein</fullName>
    </submittedName>
</protein>
<feature type="transmembrane region" description="Helical" evidence="1">
    <location>
        <begin position="59"/>
        <end position="76"/>
    </location>
</feature>
<gene>
    <name evidence="2" type="ORF">IAA98_16040</name>
</gene>
<organism evidence="2 3">
    <name type="scientific">Candidatus Avipropionibacterium avicola</name>
    <dbReference type="NCBI Taxonomy" id="2840701"/>
    <lineage>
        <taxon>Bacteria</taxon>
        <taxon>Bacillati</taxon>
        <taxon>Actinomycetota</taxon>
        <taxon>Actinomycetes</taxon>
        <taxon>Propionibacteriales</taxon>
        <taxon>Propionibacteriaceae</taxon>
        <taxon>Propionibacteriaceae incertae sedis</taxon>
        <taxon>Candidatus Avipropionibacterium</taxon>
    </lineage>
</organism>
<evidence type="ECO:0000256" key="1">
    <source>
        <dbReference type="SAM" id="Phobius"/>
    </source>
</evidence>